<keyword evidence="2" id="KW-0812">Transmembrane</keyword>
<proteinExistence type="predicted"/>
<name>A0A1G6EAB4_9BACT</name>
<feature type="transmembrane region" description="Helical" evidence="2">
    <location>
        <begin position="84"/>
        <end position="107"/>
    </location>
</feature>
<evidence type="ECO:0000313" key="4">
    <source>
        <dbReference type="EMBL" id="SDB54351.1"/>
    </source>
</evidence>
<evidence type="ECO:0000256" key="2">
    <source>
        <dbReference type="SAM" id="Phobius"/>
    </source>
</evidence>
<feature type="domain" description="Transposase DDE" evidence="3">
    <location>
        <begin position="25"/>
        <end position="76"/>
    </location>
</feature>
<dbReference type="PANTHER" id="PTHR33803:SF3">
    <property type="entry name" value="BLL1974 PROTEIN"/>
    <property type="match status" value="1"/>
</dbReference>
<evidence type="ECO:0000256" key="1">
    <source>
        <dbReference type="SAM" id="MobiDB-lite"/>
    </source>
</evidence>
<keyword evidence="2" id="KW-1133">Transmembrane helix</keyword>
<keyword evidence="5" id="KW-1185">Reference proteome</keyword>
<keyword evidence="2" id="KW-0472">Membrane</keyword>
<evidence type="ECO:0000259" key="3">
    <source>
        <dbReference type="Pfam" id="PF13751"/>
    </source>
</evidence>
<reference evidence="4 5" key="1">
    <citation type="submission" date="2016-10" db="EMBL/GenBank/DDBJ databases">
        <authorList>
            <person name="de Groot N.N."/>
        </authorList>
    </citation>
    <scope>NUCLEOTIDE SEQUENCE [LARGE SCALE GENOMIC DNA]</scope>
    <source>
        <strain evidence="4 5">ASO4-2</strain>
    </source>
</reference>
<evidence type="ECO:0000313" key="5">
    <source>
        <dbReference type="Proteomes" id="UP000198771"/>
    </source>
</evidence>
<dbReference type="EMBL" id="FMXO01000016">
    <property type="protein sequence ID" value="SDB54351.1"/>
    <property type="molecule type" value="Genomic_DNA"/>
</dbReference>
<gene>
    <name evidence="4" type="ORF">SAMN05660653_02720</name>
</gene>
<dbReference type="Proteomes" id="UP000198771">
    <property type="component" value="Unassembled WGS sequence"/>
</dbReference>
<dbReference type="Pfam" id="PF13751">
    <property type="entry name" value="DDE_Tnp_1_6"/>
    <property type="match status" value="1"/>
</dbReference>
<accession>A0A1G6EAB4</accession>
<feature type="region of interest" description="Disordered" evidence="1">
    <location>
        <begin position="1"/>
        <end position="23"/>
    </location>
</feature>
<protein>
    <submittedName>
        <fullName evidence="4">Transposase DDE domain-containing protein</fullName>
    </submittedName>
</protein>
<sequence>YQNVGDTKILRPGRPKKSDSPYQRRIARERFRRRAGIEPIIGHLKQDHRLSRNYLKGVLGDAINLFMAAAAFNFRKWIRKLEHFFALFTLWLFFGTTTRQPSMMILYRKSDFSGSTNVGWDCGACGGEPVDARREKA</sequence>
<dbReference type="STRING" id="617002.SAMN05660653_02720"/>
<dbReference type="InterPro" id="IPR025668">
    <property type="entry name" value="Tnp_DDE_dom"/>
</dbReference>
<dbReference type="PANTHER" id="PTHR33803">
    <property type="entry name" value="IS1478 TRANSPOSASE"/>
    <property type="match status" value="1"/>
</dbReference>
<dbReference type="AlphaFoldDB" id="A0A1G6EAB4"/>
<organism evidence="4 5">
    <name type="scientific">Desulfonatronum thiosulfatophilum</name>
    <dbReference type="NCBI Taxonomy" id="617002"/>
    <lineage>
        <taxon>Bacteria</taxon>
        <taxon>Pseudomonadati</taxon>
        <taxon>Thermodesulfobacteriota</taxon>
        <taxon>Desulfovibrionia</taxon>
        <taxon>Desulfovibrionales</taxon>
        <taxon>Desulfonatronaceae</taxon>
        <taxon>Desulfonatronum</taxon>
    </lineage>
</organism>
<feature type="non-terminal residue" evidence="4">
    <location>
        <position position="1"/>
    </location>
</feature>